<protein>
    <submittedName>
        <fullName evidence="3">RNA-directed DNA polymerase</fullName>
    </submittedName>
</protein>
<keyword evidence="3" id="KW-0695">RNA-directed DNA polymerase</keyword>
<dbReference type="PROSITE" id="PS50878">
    <property type="entry name" value="RT_POL"/>
    <property type="match status" value="1"/>
</dbReference>
<proteinExistence type="inferred from homology"/>
<dbReference type="InterPro" id="IPR000477">
    <property type="entry name" value="RT_dom"/>
</dbReference>
<dbReference type="RefSeq" id="WP_132320949.1">
    <property type="nucleotide sequence ID" value="NZ_FWZT01000010.1"/>
</dbReference>
<dbReference type="InterPro" id="IPR051083">
    <property type="entry name" value="GrpII_Intron_Splice-Mob/Def"/>
</dbReference>
<evidence type="ECO:0000256" key="1">
    <source>
        <dbReference type="ARBA" id="ARBA00034120"/>
    </source>
</evidence>
<dbReference type="SUPFAM" id="SSF56672">
    <property type="entry name" value="DNA/RNA polymerases"/>
    <property type="match status" value="1"/>
</dbReference>
<sequence length="438" mass="51154">MIKTSNGVQELRRRIAIKAKADPTHRFWGLHCHTWKTDILKEAYRLSKRNNGAPGIDGKTFADIEKYGVDKFLDEVSTDLKSMKYQPSPVRIVKIPKDKKGEFRTLKLATIKDRVVQGALKLVIEPIFEMDFKDGSYGYRPQRSAHQALDRVRRNLSRGYYHIVDLDIKGFFDNVRHHLLLNKIAKRVCDNKILKLCKSILKTAGKKGIPQGSLLGPVFSNIFLTEIDELLEREKRVNFDGNYHGLDYVRFADDLLVQVNFGKKGLSNEIAKKLDAAFEQIDLEINHKKSKIMKLYKGHYFDYLGHQFRLISTGPRSTDLIILSRPKREKRTEFLRSLKATMRRNRQMPVDQVVREIVNPRVRGWVNYFRWGNSGKDLSFVRWRVDLMVRKFASRQQPVKRGGRSWTKWSQEEIYGRWKLFTGYQVKPRQRIQGATVT</sequence>
<keyword evidence="4" id="KW-1185">Reference proteome</keyword>
<keyword evidence="3" id="KW-0548">Nucleotidyltransferase</keyword>
<dbReference type="CDD" id="cd01651">
    <property type="entry name" value="RT_G2_intron"/>
    <property type="match status" value="1"/>
</dbReference>
<dbReference type="GO" id="GO:0003964">
    <property type="term" value="F:RNA-directed DNA polymerase activity"/>
    <property type="evidence" value="ECO:0007669"/>
    <property type="project" value="UniProtKB-KW"/>
</dbReference>
<dbReference type="Pfam" id="PF08388">
    <property type="entry name" value="GIIM"/>
    <property type="match status" value="1"/>
</dbReference>
<dbReference type="AlphaFoldDB" id="A0A1Y6BXI1"/>
<dbReference type="OrthoDB" id="8538592at2"/>
<accession>A0A1Y6BXI1</accession>
<keyword evidence="3" id="KW-0808">Transferase</keyword>
<evidence type="ECO:0000313" key="4">
    <source>
        <dbReference type="Proteomes" id="UP000192907"/>
    </source>
</evidence>
<dbReference type="InterPro" id="IPR043502">
    <property type="entry name" value="DNA/RNA_pol_sf"/>
</dbReference>
<comment type="similarity">
    <text evidence="1">Belongs to the bacterial reverse transcriptase family.</text>
</comment>
<gene>
    <name evidence="3" type="ORF">SAMN06296036_110164</name>
</gene>
<dbReference type="STRING" id="1513793.SAMN06296036_110164"/>
<dbReference type="InterPro" id="IPR030931">
    <property type="entry name" value="Group_II_RT_mat"/>
</dbReference>
<dbReference type="Proteomes" id="UP000192907">
    <property type="component" value="Unassembled WGS sequence"/>
</dbReference>
<evidence type="ECO:0000259" key="2">
    <source>
        <dbReference type="PROSITE" id="PS50878"/>
    </source>
</evidence>
<dbReference type="PANTHER" id="PTHR34047:SF8">
    <property type="entry name" value="PROTEIN YKFC"/>
    <property type="match status" value="1"/>
</dbReference>
<reference evidence="4" key="1">
    <citation type="submission" date="2017-04" db="EMBL/GenBank/DDBJ databases">
        <authorList>
            <person name="Varghese N."/>
            <person name="Submissions S."/>
        </authorList>
    </citation>
    <scope>NUCLEOTIDE SEQUENCE [LARGE SCALE GENOMIC DNA]</scope>
    <source>
        <strain evidence="4">RKEM611</strain>
    </source>
</reference>
<dbReference type="NCBIfam" id="TIGR04416">
    <property type="entry name" value="group_II_RT_mat"/>
    <property type="match status" value="1"/>
</dbReference>
<evidence type="ECO:0000313" key="3">
    <source>
        <dbReference type="EMBL" id="SMF34801.1"/>
    </source>
</evidence>
<dbReference type="EMBL" id="FWZT01000010">
    <property type="protein sequence ID" value="SMF34801.1"/>
    <property type="molecule type" value="Genomic_DNA"/>
</dbReference>
<organism evidence="3 4">
    <name type="scientific">Pseudobacteriovorax antillogorgiicola</name>
    <dbReference type="NCBI Taxonomy" id="1513793"/>
    <lineage>
        <taxon>Bacteria</taxon>
        <taxon>Pseudomonadati</taxon>
        <taxon>Bdellovibrionota</taxon>
        <taxon>Oligoflexia</taxon>
        <taxon>Oligoflexales</taxon>
        <taxon>Pseudobacteriovoracaceae</taxon>
        <taxon>Pseudobacteriovorax</taxon>
    </lineage>
</organism>
<name>A0A1Y6BXI1_9BACT</name>
<feature type="domain" description="Reverse transcriptase" evidence="2">
    <location>
        <begin position="76"/>
        <end position="308"/>
    </location>
</feature>
<dbReference type="PANTHER" id="PTHR34047">
    <property type="entry name" value="NUCLEAR INTRON MATURASE 1, MITOCHONDRIAL-RELATED"/>
    <property type="match status" value="1"/>
</dbReference>
<dbReference type="InterPro" id="IPR013597">
    <property type="entry name" value="Mat_intron_G2"/>
</dbReference>
<dbReference type="Pfam" id="PF00078">
    <property type="entry name" value="RVT_1"/>
    <property type="match status" value="1"/>
</dbReference>